<accession>A0AAU7MZC6</accession>
<sequence>MISFISLANSGMTFSRLSCFPSIFNYIVQFKGLFEICYRLPLVFSNGKDRSLAFIEYPIKVLVLFLIFKVSEQGRQAGNAITVL</sequence>
<reference evidence="1" key="1">
    <citation type="submission" date="2024-05" db="EMBL/GenBank/DDBJ databases">
        <title>Draft Genome Sequences of Flagellimonas sp. MMG031 and Marinobacter sp. MMG032 Isolated from the dinoflagellate Symbiodinium pilosum.</title>
        <authorList>
            <person name="Shikuma N.J."/>
            <person name="Farrell M.V."/>
        </authorList>
    </citation>
    <scope>NUCLEOTIDE SEQUENCE</scope>
    <source>
        <strain evidence="1">MMG031</strain>
    </source>
</reference>
<evidence type="ECO:0000313" key="1">
    <source>
        <dbReference type="EMBL" id="XBQ22787.1"/>
    </source>
</evidence>
<dbReference type="EMBL" id="CP157804">
    <property type="protein sequence ID" value="XBQ22787.1"/>
    <property type="molecule type" value="Genomic_DNA"/>
</dbReference>
<organism evidence="1">
    <name type="scientific">Flagellimonas sp. MMG031</name>
    <dbReference type="NCBI Taxonomy" id="3158549"/>
    <lineage>
        <taxon>Bacteria</taxon>
        <taxon>Pseudomonadati</taxon>
        <taxon>Bacteroidota</taxon>
        <taxon>Flavobacteriia</taxon>
        <taxon>Flavobacteriales</taxon>
        <taxon>Flavobacteriaceae</taxon>
        <taxon>Flagellimonas</taxon>
    </lineage>
</organism>
<protein>
    <submittedName>
        <fullName evidence="1">Uncharacterized protein</fullName>
    </submittedName>
</protein>
<dbReference type="RefSeq" id="WP_349351616.1">
    <property type="nucleotide sequence ID" value="NZ_CP157804.1"/>
</dbReference>
<proteinExistence type="predicted"/>
<name>A0AAU7MZC6_9FLAO</name>
<dbReference type="KEGG" id="fld:ABNE31_14405"/>
<dbReference type="AlphaFoldDB" id="A0AAU7MZC6"/>
<gene>
    <name evidence="1" type="ORF">ABNE31_14405</name>
</gene>